<keyword evidence="1" id="KW-1133">Transmembrane helix</keyword>
<gene>
    <name evidence="2" type="ORF">SAMN05421818_1252</name>
</gene>
<feature type="transmembrane region" description="Helical" evidence="1">
    <location>
        <begin position="73"/>
        <end position="92"/>
    </location>
</feature>
<dbReference type="STRING" id="702745.SAMN05421818_1252"/>
<name>A0A1G8GBC8_9FLAO</name>
<dbReference type="RefSeq" id="WP_143021895.1">
    <property type="nucleotide sequence ID" value="NZ_FNDQ01000025.1"/>
</dbReference>
<reference evidence="3" key="1">
    <citation type="submission" date="2016-10" db="EMBL/GenBank/DDBJ databases">
        <authorList>
            <person name="Varghese N."/>
            <person name="Submissions S."/>
        </authorList>
    </citation>
    <scope>NUCLEOTIDE SEQUENCE [LARGE SCALE GENOMIC DNA]</scope>
    <source>
        <strain evidence="3">DSM 23313</strain>
    </source>
</reference>
<keyword evidence="3" id="KW-1185">Reference proteome</keyword>
<dbReference type="EMBL" id="FNDQ01000025">
    <property type="protein sequence ID" value="SDH91677.1"/>
    <property type="molecule type" value="Genomic_DNA"/>
</dbReference>
<protein>
    <submittedName>
        <fullName evidence="2">Uncharacterized protein</fullName>
    </submittedName>
</protein>
<evidence type="ECO:0000313" key="3">
    <source>
        <dbReference type="Proteomes" id="UP000243588"/>
    </source>
</evidence>
<accession>A0A1G8GBC8</accession>
<feature type="transmembrane region" description="Helical" evidence="1">
    <location>
        <begin position="44"/>
        <end position="67"/>
    </location>
</feature>
<feature type="transmembrane region" description="Helical" evidence="1">
    <location>
        <begin position="6"/>
        <end position="32"/>
    </location>
</feature>
<evidence type="ECO:0000313" key="2">
    <source>
        <dbReference type="EMBL" id="SDH91677.1"/>
    </source>
</evidence>
<keyword evidence="1" id="KW-0472">Membrane</keyword>
<keyword evidence="1" id="KW-0812">Transmembrane</keyword>
<organism evidence="2 3">
    <name type="scientific">Myroides phaeus</name>
    <dbReference type="NCBI Taxonomy" id="702745"/>
    <lineage>
        <taxon>Bacteria</taxon>
        <taxon>Pseudomonadati</taxon>
        <taxon>Bacteroidota</taxon>
        <taxon>Flavobacteriia</taxon>
        <taxon>Flavobacteriales</taxon>
        <taxon>Flavobacteriaceae</taxon>
        <taxon>Myroides</taxon>
    </lineage>
</organism>
<proteinExistence type="predicted"/>
<evidence type="ECO:0000256" key="1">
    <source>
        <dbReference type="SAM" id="Phobius"/>
    </source>
</evidence>
<sequence>MNIVLWIIVSIAFLGSILMFIPSIMSIGAPVFKASNNKQKVQFFVSRTFLYLVLAYPVVFFFSIISYRFFDVSVLPFLLVYLSIALLLFLAWRKSS</sequence>
<dbReference type="AlphaFoldDB" id="A0A1G8GBC8"/>
<dbReference type="Proteomes" id="UP000243588">
    <property type="component" value="Unassembled WGS sequence"/>
</dbReference>